<feature type="transmembrane region" description="Helical" evidence="1">
    <location>
        <begin position="481"/>
        <end position="503"/>
    </location>
</feature>
<feature type="transmembrane region" description="Helical" evidence="1">
    <location>
        <begin position="229"/>
        <end position="250"/>
    </location>
</feature>
<reference evidence="2 3" key="1">
    <citation type="submission" date="2022-03" db="EMBL/GenBank/DDBJ databases">
        <title>Isotopic signatures of nitrous oxide derived from detoxification processes.</title>
        <authorList>
            <person name="Behrendt U."/>
            <person name="Buchen C."/>
            <person name="Well R."/>
            <person name="Ulrich A."/>
            <person name="Rohe L."/>
            <person name="Kolb S."/>
            <person name="Schloter M."/>
            <person name="Horn M.A."/>
            <person name="Augustin J."/>
        </authorList>
    </citation>
    <scope>NUCLEOTIDE SEQUENCE [LARGE SCALE GENOMIC DNA]</scope>
    <source>
        <strain evidence="2 3">S4-C24</strain>
    </source>
</reference>
<evidence type="ECO:0000313" key="3">
    <source>
        <dbReference type="Proteomes" id="UP000829069"/>
    </source>
</evidence>
<name>A0ABY3WA60_9MICC</name>
<keyword evidence="1" id="KW-0812">Transmembrane</keyword>
<feature type="transmembrane region" description="Helical" evidence="1">
    <location>
        <begin position="59"/>
        <end position="79"/>
    </location>
</feature>
<feature type="transmembrane region" description="Helical" evidence="1">
    <location>
        <begin position="21"/>
        <end position="47"/>
    </location>
</feature>
<evidence type="ECO:0000313" key="2">
    <source>
        <dbReference type="EMBL" id="UNK47220.1"/>
    </source>
</evidence>
<dbReference type="EMBL" id="CP093326">
    <property type="protein sequence ID" value="UNK47220.1"/>
    <property type="molecule type" value="Genomic_DNA"/>
</dbReference>
<organism evidence="2 3">
    <name type="scientific">Arthrobacter sulfonylureivorans</name>
    <dbReference type="NCBI Taxonomy" id="2486855"/>
    <lineage>
        <taxon>Bacteria</taxon>
        <taxon>Bacillati</taxon>
        <taxon>Actinomycetota</taxon>
        <taxon>Actinomycetes</taxon>
        <taxon>Micrococcales</taxon>
        <taxon>Micrococcaceae</taxon>
        <taxon>Arthrobacter</taxon>
    </lineage>
</organism>
<feature type="transmembrane region" description="Helical" evidence="1">
    <location>
        <begin position="100"/>
        <end position="127"/>
    </location>
</feature>
<dbReference type="Proteomes" id="UP000829069">
    <property type="component" value="Chromosome"/>
</dbReference>
<sequence>MVAHLVRLKLTLLRNGFKRSPWQLVGVILGGLYAIGVLALLIAGLFFLSYTEPEMARMVVVLGGSAAFLGWALIPMMATGVDMTLDPARFVTYAVPMRQLLLGLAIGGLVGIPGVVTLVAALGQAAAWWQHPVALVAAVLCAVIATLTCVVLSRVTTSASTTLASSRRFKDLSGVIGIIPLVLLGPIMIGITEGFRSSQDFLPSLAEGLAWSPLGAVWAVPGDLALGNWGAAAARLLIAVAFLAVMAWLWKLSLARALVTPPYNAVSRKAGGKLGWFSRMPGTPAGAVAARALIYWFKDPRYGASLVSIPLIPVAVFFGLSQTGDFTFMLWLGPMIAFLLSFGISADIAYDNTAFALHVSTGVSGRDDRIGRAVACAVIALPATVVLTVLPFVFIGEWHLLAPVSGVALGVLLTGLGLSSVVSARYTYNVPLPGESPFKTPPGSTARMMLVQLGGLGVLVLLSLPELVLALIGVFTGDALWGWLALLVGVVLGAVLLVVGIVLGGRWYDRRAPELLQAVAKNK</sequence>
<dbReference type="RefSeq" id="WP_241915015.1">
    <property type="nucleotide sequence ID" value="NZ_CP093326.1"/>
</dbReference>
<accession>A0ABY3WA60</accession>
<keyword evidence="1" id="KW-1133">Transmembrane helix</keyword>
<feature type="transmembrane region" description="Helical" evidence="1">
    <location>
        <begin position="449"/>
        <end position="475"/>
    </location>
</feature>
<feature type="transmembrane region" description="Helical" evidence="1">
    <location>
        <begin position="172"/>
        <end position="191"/>
    </location>
</feature>
<evidence type="ECO:0000256" key="1">
    <source>
        <dbReference type="SAM" id="Phobius"/>
    </source>
</evidence>
<keyword evidence="1" id="KW-0472">Membrane</keyword>
<feature type="transmembrane region" description="Helical" evidence="1">
    <location>
        <begin position="326"/>
        <end position="350"/>
    </location>
</feature>
<keyword evidence="3" id="KW-1185">Reference proteome</keyword>
<feature type="transmembrane region" description="Helical" evidence="1">
    <location>
        <begin position="133"/>
        <end position="152"/>
    </location>
</feature>
<feature type="transmembrane region" description="Helical" evidence="1">
    <location>
        <begin position="302"/>
        <end position="320"/>
    </location>
</feature>
<gene>
    <name evidence="2" type="ORF">MNQ99_07740</name>
</gene>
<feature type="transmembrane region" description="Helical" evidence="1">
    <location>
        <begin position="407"/>
        <end position="428"/>
    </location>
</feature>
<protein>
    <submittedName>
        <fullName evidence="2">Transporter</fullName>
    </submittedName>
</protein>
<proteinExistence type="predicted"/>
<feature type="transmembrane region" description="Helical" evidence="1">
    <location>
        <begin position="370"/>
        <end position="395"/>
    </location>
</feature>